<dbReference type="PROSITE" id="PS51257">
    <property type="entry name" value="PROKAR_LIPOPROTEIN"/>
    <property type="match status" value="1"/>
</dbReference>
<dbReference type="InterPro" id="IPR024311">
    <property type="entry name" value="Lipocalin-like"/>
</dbReference>
<name>A0ABS9J1U7_9FLAO</name>
<sequence length="166" mass="18773">MKNKAYIFILLMSFVLTSCGSLSKENRDNRKSLDGTWKLTNIDYQNNEGYFKSILFNDVSAKCFRGSEWFFRSNNSTGFYNILEPGSCAPGQRNIRWSIQDDANGNPTKFQFKFTDEKKNDIGGGYGYVFQINSLSPEKMVISADAAVDNGSVTVVYEFTKIASLR</sequence>
<dbReference type="Proteomes" id="UP000829517">
    <property type="component" value="Unassembled WGS sequence"/>
</dbReference>
<evidence type="ECO:0000256" key="1">
    <source>
        <dbReference type="SAM" id="SignalP"/>
    </source>
</evidence>
<accession>A0ABS9J1U7</accession>
<comment type="caution">
    <text evidence="3">The sequence shown here is derived from an EMBL/GenBank/DDBJ whole genome shotgun (WGS) entry which is preliminary data.</text>
</comment>
<dbReference type="RefSeq" id="WP_236958352.1">
    <property type="nucleotide sequence ID" value="NZ_JAETXX010000002.1"/>
</dbReference>
<evidence type="ECO:0000259" key="2">
    <source>
        <dbReference type="Pfam" id="PF13648"/>
    </source>
</evidence>
<feature type="chain" id="PRO_5047292573" evidence="1">
    <location>
        <begin position="24"/>
        <end position="166"/>
    </location>
</feature>
<evidence type="ECO:0000313" key="4">
    <source>
        <dbReference type="Proteomes" id="UP000829517"/>
    </source>
</evidence>
<feature type="signal peptide" evidence="1">
    <location>
        <begin position="1"/>
        <end position="23"/>
    </location>
</feature>
<evidence type="ECO:0000313" key="3">
    <source>
        <dbReference type="EMBL" id="MCF8714393.1"/>
    </source>
</evidence>
<proteinExistence type="predicted"/>
<dbReference type="Pfam" id="PF13648">
    <property type="entry name" value="Lipocalin_4"/>
    <property type="match status" value="1"/>
</dbReference>
<dbReference type="EMBL" id="JAETXX010000002">
    <property type="protein sequence ID" value="MCF8714393.1"/>
    <property type="molecule type" value="Genomic_DNA"/>
</dbReference>
<feature type="domain" description="Lipocalin-like" evidence="2">
    <location>
        <begin position="33"/>
        <end position="142"/>
    </location>
</feature>
<keyword evidence="4" id="KW-1185">Reference proteome</keyword>
<reference evidence="3 4" key="1">
    <citation type="submission" date="2021-01" db="EMBL/GenBank/DDBJ databases">
        <title>Genome sequencing of Joostella atrarenae M1-2 (= KCTC 23194).</title>
        <authorList>
            <person name="Zakaria M.R."/>
            <person name="Lam M.Q."/>
            <person name="Chong C.S."/>
        </authorList>
    </citation>
    <scope>NUCLEOTIDE SEQUENCE [LARGE SCALE GENOMIC DNA]</scope>
    <source>
        <strain evidence="3 4">M1-2</strain>
    </source>
</reference>
<keyword evidence="1" id="KW-0732">Signal</keyword>
<organism evidence="3 4">
    <name type="scientific">Joostella atrarenae</name>
    <dbReference type="NCBI Taxonomy" id="679257"/>
    <lineage>
        <taxon>Bacteria</taxon>
        <taxon>Pseudomonadati</taxon>
        <taxon>Bacteroidota</taxon>
        <taxon>Flavobacteriia</taxon>
        <taxon>Flavobacteriales</taxon>
        <taxon>Flavobacteriaceae</taxon>
        <taxon>Joostella</taxon>
    </lineage>
</organism>
<gene>
    <name evidence="3" type="ORF">JM658_06070</name>
</gene>
<protein>
    <submittedName>
        <fullName evidence="3">Lipocalin family protein</fullName>
    </submittedName>
</protein>